<gene>
    <name evidence="2" type="primary">pabB</name>
    <name evidence="2" type="ORF">ACFQ1X_14025</name>
</gene>
<protein>
    <submittedName>
        <fullName evidence="2">Aminodeoxychorismate synthase component I</fullName>
        <ecNumber evidence="2">2.6.1.85</ecNumber>
    </submittedName>
</protein>
<dbReference type="PRINTS" id="PR00095">
    <property type="entry name" value="ANTSNTHASEI"/>
</dbReference>
<dbReference type="SUPFAM" id="SSF56322">
    <property type="entry name" value="ADC synthase"/>
    <property type="match status" value="1"/>
</dbReference>
<dbReference type="NCBIfam" id="TIGR00553">
    <property type="entry name" value="pabB"/>
    <property type="match status" value="1"/>
</dbReference>
<dbReference type="InterPro" id="IPR043131">
    <property type="entry name" value="BCAT-like_N"/>
</dbReference>
<dbReference type="SUPFAM" id="SSF56752">
    <property type="entry name" value="D-aminoacid aminotransferase-like PLP-dependent enzymes"/>
    <property type="match status" value="1"/>
</dbReference>
<evidence type="ECO:0000313" key="2">
    <source>
        <dbReference type="EMBL" id="MFD1032554.1"/>
    </source>
</evidence>
<comment type="caution">
    <text evidence="2">The sequence shown here is derived from an EMBL/GenBank/DDBJ whole genome shotgun (WGS) entry which is preliminary data.</text>
</comment>
<keyword evidence="3" id="KW-1185">Reference proteome</keyword>
<evidence type="ECO:0000259" key="1">
    <source>
        <dbReference type="Pfam" id="PF00425"/>
    </source>
</evidence>
<dbReference type="Pfam" id="PF00425">
    <property type="entry name" value="Chorismate_bind"/>
    <property type="match status" value="1"/>
</dbReference>
<sequence length="580" mass="65089">MKKPYLLFEFRNQYGEIEPLTFADPIQVLQTRELGEVPAIMKKVEEAVDQGFYAAGFVSYEAAPAFQPEMKTREIGVLPLIWFGIFEQPTAIAEDVPKSEAYSVGNWKMAGSPGAYKEGIKQIKQTIEEGHTYQVNYTERLRADFSGSDSAFYRQLARNQQADYGAYLNIGNFSILSASPELFFRVDNGRLTTKPMKGTAARGRTLEEDKTRMSELLASDKERAENLMIVDLLRNDMSRLANKGTVKVDKLFEVETYPTVHQMTSTIRAELAPGLTISDWFKALFPCGSITGAPKISTMKTIAELEATPREVYCGAIGYITPDKNAVFNVPIRTVMIDNENGIARYGVGGGVTWDSTSEGEFQELQTKAEVLTARRPEFQLLESLKLENGSYPLLDYHMKRIMDSAVYFKYSANHEVIEAELRKIADEFPAGVYKVRLLLDHGGKVSLEAQETAVITEPVPCVLAPSPVDSGNAFLFHKTTHRQMYEKADEMMPPETFSVLLWNEKGELTEFAIGNLVVERAGQFYTPPVSCGLLPGTFRQQLLDAGEIIERIILKDELGDFDAIWFINSVRGWLRVKMI</sequence>
<proteinExistence type="predicted"/>
<dbReference type="PANTHER" id="PTHR11236">
    <property type="entry name" value="AMINOBENZOATE/ANTHRANILATE SYNTHASE"/>
    <property type="match status" value="1"/>
</dbReference>
<dbReference type="InterPro" id="IPR015890">
    <property type="entry name" value="Chorismate_C"/>
</dbReference>
<dbReference type="InterPro" id="IPR036038">
    <property type="entry name" value="Aminotransferase-like"/>
</dbReference>
<keyword evidence="2" id="KW-0808">Transferase</keyword>
<accession>A0ABW3LE15</accession>
<dbReference type="EC" id="2.6.1.85" evidence="2"/>
<dbReference type="InterPro" id="IPR005801">
    <property type="entry name" value="ADC_synthase"/>
</dbReference>
<evidence type="ECO:0000313" key="3">
    <source>
        <dbReference type="Proteomes" id="UP001597109"/>
    </source>
</evidence>
<dbReference type="InterPro" id="IPR043132">
    <property type="entry name" value="BCAT-like_C"/>
</dbReference>
<dbReference type="RefSeq" id="WP_144838395.1">
    <property type="nucleotide sequence ID" value="NZ_JBHTKI010000022.1"/>
</dbReference>
<feature type="domain" description="Chorismate-utilising enzyme C-terminal" evidence="1">
    <location>
        <begin position="115"/>
        <end position="368"/>
    </location>
</feature>
<dbReference type="EMBL" id="JBHTKI010000022">
    <property type="protein sequence ID" value="MFD1032554.1"/>
    <property type="molecule type" value="Genomic_DNA"/>
</dbReference>
<dbReference type="InterPro" id="IPR005802">
    <property type="entry name" value="ADC_synth_comp_1"/>
</dbReference>
<organism evidence="2 3">
    <name type="scientific">Metaplanococcus flavidus</name>
    <dbReference type="NCBI Taxonomy" id="569883"/>
    <lineage>
        <taxon>Bacteria</taxon>
        <taxon>Bacillati</taxon>
        <taxon>Bacillota</taxon>
        <taxon>Bacilli</taxon>
        <taxon>Bacillales</taxon>
        <taxon>Caryophanaceae</taxon>
        <taxon>Metaplanococcus</taxon>
    </lineage>
</organism>
<keyword evidence="2" id="KW-0032">Aminotransferase</keyword>
<dbReference type="GO" id="GO:0046820">
    <property type="term" value="F:4-amino-4-deoxychorismate synthase activity"/>
    <property type="evidence" value="ECO:0007669"/>
    <property type="project" value="UniProtKB-EC"/>
</dbReference>
<reference evidence="3" key="1">
    <citation type="journal article" date="2019" name="Int. J. Syst. Evol. Microbiol.">
        <title>The Global Catalogue of Microorganisms (GCM) 10K type strain sequencing project: providing services to taxonomists for standard genome sequencing and annotation.</title>
        <authorList>
            <consortium name="The Broad Institute Genomics Platform"/>
            <consortium name="The Broad Institute Genome Sequencing Center for Infectious Disease"/>
            <person name="Wu L."/>
            <person name="Ma J."/>
        </authorList>
    </citation>
    <scope>NUCLEOTIDE SEQUENCE [LARGE SCALE GENOMIC DNA]</scope>
    <source>
        <strain evidence="3">CCUG 56756</strain>
    </source>
</reference>
<dbReference type="Proteomes" id="UP001597109">
    <property type="component" value="Unassembled WGS sequence"/>
</dbReference>
<dbReference type="InterPro" id="IPR019999">
    <property type="entry name" value="Anth_synth_I-like"/>
</dbReference>
<dbReference type="Gene3D" id="3.30.470.10">
    <property type="match status" value="1"/>
</dbReference>
<dbReference type="InterPro" id="IPR001544">
    <property type="entry name" value="Aminotrans_IV"/>
</dbReference>
<name>A0ABW3LE15_9BACL</name>
<dbReference type="PANTHER" id="PTHR11236:SF50">
    <property type="entry name" value="AMINODEOXYCHORISMATE SYNTHASE COMPONENT 1"/>
    <property type="match status" value="1"/>
</dbReference>
<dbReference type="Pfam" id="PF01063">
    <property type="entry name" value="Aminotran_4"/>
    <property type="match status" value="1"/>
</dbReference>
<dbReference type="Gene3D" id="3.60.120.10">
    <property type="entry name" value="Anthranilate synthase"/>
    <property type="match status" value="1"/>
</dbReference>
<dbReference type="Gene3D" id="3.20.10.10">
    <property type="entry name" value="D-amino Acid Aminotransferase, subunit A, domain 2"/>
    <property type="match status" value="1"/>
</dbReference>